<accession>A0A3E0AVU7</accession>
<sequence>MYNKLKHIEGVNLLPREVVGPALVGSVEYFKGEKSTYHGSLVATTHRLFMNLEDHDMVCVEEISFKDITRVTVEDLLMVGHILHLWQNDKLLVSIKSISEGKLDKFLEFYYKYRAQHAEAAERNEALA</sequence>
<organism evidence="1 2">
    <name type="scientific">Jeotgalicoccus halotolerans</name>
    <dbReference type="NCBI Taxonomy" id="157227"/>
    <lineage>
        <taxon>Bacteria</taxon>
        <taxon>Bacillati</taxon>
        <taxon>Bacillota</taxon>
        <taxon>Bacilli</taxon>
        <taxon>Bacillales</taxon>
        <taxon>Staphylococcaceae</taxon>
        <taxon>Jeotgalicoccus</taxon>
    </lineage>
</organism>
<name>A0A3E0AVU7_9STAP</name>
<dbReference type="EMBL" id="QUMW01000012">
    <property type="protein sequence ID" value="REG23887.1"/>
    <property type="molecule type" value="Genomic_DNA"/>
</dbReference>
<dbReference type="Proteomes" id="UP000257076">
    <property type="component" value="Unassembled WGS sequence"/>
</dbReference>
<proteinExistence type="predicted"/>
<evidence type="ECO:0000313" key="2">
    <source>
        <dbReference type="Proteomes" id="UP000257076"/>
    </source>
</evidence>
<comment type="caution">
    <text evidence="1">The sequence shown here is derived from an EMBL/GenBank/DDBJ whole genome shotgun (WGS) entry which is preliminary data.</text>
</comment>
<evidence type="ECO:0000313" key="1">
    <source>
        <dbReference type="EMBL" id="REG23887.1"/>
    </source>
</evidence>
<dbReference type="AlphaFoldDB" id="A0A3E0AVU7"/>
<keyword evidence="2" id="KW-1185">Reference proteome</keyword>
<reference evidence="1 2" key="1">
    <citation type="submission" date="2018-08" db="EMBL/GenBank/DDBJ databases">
        <title>Genomic Encyclopedia of Type Strains, Phase IV (KMG-IV): sequencing the most valuable type-strain genomes for metagenomic binning, comparative biology and taxonomic classification.</title>
        <authorList>
            <person name="Goeker M."/>
        </authorList>
    </citation>
    <scope>NUCLEOTIDE SEQUENCE [LARGE SCALE GENOMIC DNA]</scope>
    <source>
        <strain evidence="1 2">DSM 17274</strain>
    </source>
</reference>
<dbReference type="RefSeq" id="WP_162842320.1">
    <property type="nucleotide sequence ID" value="NZ_CBCSHX010000006.1"/>
</dbReference>
<protein>
    <submittedName>
        <fullName evidence="1">PH (Pleckstrin Homology) domain-containing protein</fullName>
    </submittedName>
</protein>
<gene>
    <name evidence="1" type="ORF">DFR63_1634</name>
</gene>